<gene>
    <name evidence="2" type="ORF">CYNAS_LOCUS17602</name>
</gene>
<dbReference type="EMBL" id="CATQJL010000316">
    <property type="protein sequence ID" value="CAJ0605619.1"/>
    <property type="molecule type" value="Genomic_DNA"/>
</dbReference>
<accession>A0AA36H7R2</accession>
<evidence type="ECO:0000313" key="2">
    <source>
        <dbReference type="EMBL" id="CAJ0605619.1"/>
    </source>
</evidence>
<evidence type="ECO:0000313" key="3">
    <source>
        <dbReference type="Proteomes" id="UP001176961"/>
    </source>
</evidence>
<feature type="compositionally biased region" description="Basic and acidic residues" evidence="1">
    <location>
        <begin position="1"/>
        <end position="54"/>
    </location>
</feature>
<feature type="region of interest" description="Disordered" evidence="1">
    <location>
        <begin position="1"/>
        <end position="65"/>
    </location>
</feature>
<sequence>MQEMREERVVREKEEQERIARANAEKEERDRKKSQDDHRHMSPDGDASDDHQGEEIEEPLNWQEEEFIPRYNDHSKAVGGLPGIAKGFRNNFAEAGVPIAALFFVESRGLAATVVN</sequence>
<dbReference type="Proteomes" id="UP001176961">
    <property type="component" value="Unassembled WGS sequence"/>
</dbReference>
<comment type="caution">
    <text evidence="2">The sequence shown here is derived from an EMBL/GenBank/DDBJ whole genome shotgun (WGS) entry which is preliminary data.</text>
</comment>
<proteinExistence type="predicted"/>
<feature type="compositionally biased region" description="Acidic residues" evidence="1">
    <location>
        <begin position="55"/>
        <end position="65"/>
    </location>
</feature>
<keyword evidence="3" id="KW-1185">Reference proteome</keyword>
<protein>
    <submittedName>
        <fullName evidence="2">Uncharacterized protein</fullName>
    </submittedName>
</protein>
<dbReference type="AlphaFoldDB" id="A0AA36H7R2"/>
<organism evidence="2 3">
    <name type="scientific">Cylicocyclus nassatus</name>
    <name type="common">Nematode worm</name>
    <dbReference type="NCBI Taxonomy" id="53992"/>
    <lineage>
        <taxon>Eukaryota</taxon>
        <taxon>Metazoa</taxon>
        <taxon>Ecdysozoa</taxon>
        <taxon>Nematoda</taxon>
        <taxon>Chromadorea</taxon>
        <taxon>Rhabditida</taxon>
        <taxon>Rhabditina</taxon>
        <taxon>Rhabditomorpha</taxon>
        <taxon>Strongyloidea</taxon>
        <taxon>Strongylidae</taxon>
        <taxon>Cylicocyclus</taxon>
    </lineage>
</organism>
<name>A0AA36H7R2_CYLNA</name>
<reference evidence="2" key="1">
    <citation type="submission" date="2023-07" db="EMBL/GenBank/DDBJ databases">
        <authorList>
            <consortium name="CYATHOMIX"/>
        </authorList>
    </citation>
    <scope>NUCLEOTIDE SEQUENCE</scope>
    <source>
        <strain evidence="2">N/A</strain>
    </source>
</reference>
<evidence type="ECO:0000256" key="1">
    <source>
        <dbReference type="SAM" id="MobiDB-lite"/>
    </source>
</evidence>